<comment type="subunit">
    <text evidence="4">Homodimer.</text>
</comment>
<evidence type="ECO:0000256" key="9">
    <source>
        <dbReference type="ARBA" id="ARBA00023235"/>
    </source>
</evidence>
<dbReference type="GO" id="GO:0006013">
    <property type="term" value="P:mannose metabolic process"/>
    <property type="evidence" value="ECO:0007669"/>
    <property type="project" value="TreeGrafter"/>
</dbReference>
<evidence type="ECO:0000256" key="11">
    <source>
        <dbReference type="PIRSR" id="PIRSR605002-2"/>
    </source>
</evidence>
<dbReference type="Gene3D" id="3.40.50.1000">
    <property type="entry name" value="HAD superfamily/HAD-like"/>
    <property type="match status" value="1"/>
</dbReference>
<dbReference type="PANTHER" id="PTHR10466:SF2">
    <property type="entry name" value="PHOSPHOMANNOMUTASE 2"/>
    <property type="match status" value="1"/>
</dbReference>
<comment type="cofactor">
    <cofactor evidence="12">
        <name>Mg(2+)</name>
        <dbReference type="ChEBI" id="CHEBI:18420"/>
    </cofactor>
</comment>
<evidence type="ECO:0000256" key="2">
    <source>
        <dbReference type="ARBA" id="ARBA00004699"/>
    </source>
</evidence>
<dbReference type="PANTHER" id="PTHR10466">
    <property type="entry name" value="PHOSPHOMANNOMUTASE"/>
    <property type="match status" value="1"/>
</dbReference>
<keyword evidence="9" id="KW-0413">Isomerase</keyword>
<dbReference type="EC" id="5.4.2.8" evidence="5"/>
<dbReference type="InterPro" id="IPR043169">
    <property type="entry name" value="PMM_cap"/>
</dbReference>
<feature type="binding site" evidence="12">
    <location>
        <position position="13"/>
    </location>
    <ligand>
        <name>Mg(2+)</name>
        <dbReference type="ChEBI" id="CHEBI:18420"/>
        <label>1</label>
    </ligand>
</feature>
<evidence type="ECO:0000256" key="8">
    <source>
        <dbReference type="ARBA" id="ARBA00022842"/>
    </source>
</evidence>
<dbReference type="UniPathway" id="UPA00126">
    <property type="reaction ID" value="UER00424"/>
</dbReference>
<protein>
    <recommendedName>
        <fullName evidence="5">phosphomannomutase</fullName>
        <ecNumber evidence="5">5.4.2.8</ecNumber>
    </recommendedName>
</protein>
<gene>
    <name evidence="13" type="ORF">UY01_C0015G0006</name>
</gene>
<evidence type="ECO:0000256" key="5">
    <source>
        <dbReference type="ARBA" id="ARBA00012730"/>
    </source>
</evidence>
<dbReference type="InterPro" id="IPR005002">
    <property type="entry name" value="PMM"/>
</dbReference>
<comment type="subcellular location">
    <subcellularLocation>
        <location evidence="1">Cytoplasm</location>
    </subcellularLocation>
</comment>
<reference evidence="13 14" key="1">
    <citation type="journal article" date="2015" name="Nature">
        <title>rRNA introns, odd ribosomes, and small enigmatic genomes across a large radiation of phyla.</title>
        <authorList>
            <person name="Brown C.T."/>
            <person name="Hug L.A."/>
            <person name="Thomas B.C."/>
            <person name="Sharon I."/>
            <person name="Castelle C.J."/>
            <person name="Singh A."/>
            <person name="Wilkins M.J."/>
            <person name="Williams K.H."/>
            <person name="Banfield J.F."/>
        </authorList>
    </citation>
    <scope>NUCLEOTIDE SEQUENCE [LARGE SCALE GENOMIC DNA]</scope>
</reference>
<dbReference type="GO" id="GO:0016791">
    <property type="term" value="F:phosphatase activity"/>
    <property type="evidence" value="ECO:0007669"/>
    <property type="project" value="UniProtKB-ARBA"/>
</dbReference>
<dbReference type="GO" id="GO:0046872">
    <property type="term" value="F:metal ion binding"/>
    <property type="evidence" value="ECO:0007669"/>
    <property type="project" value="UniProtKB-KW"/>
</dbReference>
<evidence type="ECO:0000256" key="12">
    <source>
        <dbReference type="PIRSR" id="PIRSR605002-3"/>
    </source>
</evidence>
<evidence type="ECO:0000256" key="4">
    <source>
        <dbReference type="ARBA" id="ARBA00011738"/>
    </source>
</evidence>
<keyword evidence="8 12" id="KW-0460">Magnesium</keyword>
<accession>A0A0G1T0R7</accession>
<dbReference type="GO" id="GO:0004615">
    <property type="term" value="F:phosphomannomutase activity"/>
    <property type="evidence" value="ECO:0007669"/>
    <property type="project" value="UniProtKB-EC"/>
</dbReference>
<dbReference type="Proteomes" id="UP000034879">
    <property type="component" value="Unassembled WGS sequence"/>
</dbReference>
<keyword evidence="13" id="KW-0378">Hydrolase</keyword>
<dbReference type="GO" id="GO:0005829">
    <property type="term" value="C:cytosol"/>
    <property type="evidence" value="ECO:0007669"/>
    <property type="project" value="TreeGrafter"/>
</dbReference>
<evidence type="ECO:0000313" key="14">
    <source>
        <dbReference type="Proteomes" id="UP000034879"/>
    </source>
</evidence>
<evidence type="ECO:0000256" key="7">
    <source>
        <dbReference type="ARBA" id="ARBA00022723"/>
    </source>
</evidence>
<dbReference type="InterPro" id="IPR036412">
    <property type="entry name" value="HAD-like_sf"/>
</dbReference>
<dbReference type="AlphaFoldDB" id="A0A0G1T0R7"/>
<feature type="active site" description="Proton donor/acceptor" evidence="10">
    <location>
        <position position="13"/>
    </location>
</feature>
<sequence>MLPDKKIVAFDVDGTLTASKTLITDSMANLIKKLIQKKEVIAIAGGSFEQMQTQFLPPFLNDSSMMPYIRNFTLLPTSGSQRYEYNEEKKSWVLTDKEPLHTEVKDRVKKLLQEIIDSPEYEIPPNPYGKIIEDRDTQITFTPNGQQAPVAIKLRFDPDRRKREKIKAMLEPKLPEVTILINGTSSIDILPKGFNKAVGLKRFLNKAGLKKEDVIFVGDGLFPGGNDYSVKEAGFETIPVKTPEETEKLIREWIG</sequence>
<evidence type="ECO:0000256" key="3">
    <source>
        <dbReference type="ARBA" id="ARBA00009736"/>
    </source>
</evidence>
<comment type="caution">
    <text evidence="13">The sequence shown here is derived from an EMBL/GenBank/DDBJ whole genome shotgun (WGS) entry which is preliminary data.</text>
</comment>
<feature type="binding site" evidence="11">
    <location>
        <position position="135"/>
    </location>
    <ligand>
        <name>alpha-D-mannose 1-phosphate</name>
        <dbReference type="ChEBI" id="CHEBI:58409"/>
    </ligand>
</feature>
<feature type="binding site" evidence="12">
    <location>
        <position position="11"/>
    </location>
    <ligand>
        <name>Mg(2+)</name>
        <dbReference type="ChEBI" id="CHEBI:18420"/>
        <label>1</label>
    </ligand>
</feature>
<keyword evidence="6" id="KW-0963">Cytoplasm</keyword>
<dbReference type="Gene3D" id="3.30.1240.20">
    <property type="match status" value="1"/>
</dbReference>
<feature type="active site" description="Nucleophile" evidence="10">
    <location>
        <position position="11"/>
    </location>
</feature>
<dbReference type="SUPFAM" id="SSF56784">
    <property type="entry name" value="HAD-like"/>
    <property type="match status" value="1"/>
</dbReference>
<dbReference type="InterPro" id="IPR006379">
    <property type="entry name" value="HAD-SF_hydro_IIB"/>
</dbReference>
<organism evidence="13 14">
    <name type="scientific">Candidatus Nomurabacteria bacterium GW2011_GWB1_47_6</name>
    <dbReference type="NCBI Taxonomy" id="1618749"/>
    <lineage>
        <taxon>Bacteria</taxon>
        <taxon>Candidatus Nomuraibacteriota</taxon>
    </lineage>
</organism>
<comment type="similarity">
    <text evidence="3">Belongs to the eukaryotic PMM family.</text>
</comment>
<dbReference type="GO" id="GO:0009298">
    <property type="term" value="P:GDP-mannose biosynthetic process"/>
    <property type="evidence" value="ECO:0007669"/>
    <property type="project" value="UniProtKB-UniPathway"/>
</dbReference>
<evidence type="ECO:0000313" key="13">
    <source>
        <dbReference type="EMBL" id="KKU75359.1"/>
    </source>
</evidence>
<dbReference type="Pfam" id="PF03332">
    <property type="entry name" value="PMM"/>
    <property type="match status" value="1"/>
</dbReference>
<feature type="binding site" evidence="11">
    <location>
        <position position="186"/>
    </location>
    <ligand>
        <name>alpha-D-mannose 1-phosphate</name>
        <dbReference type="ChEBI" id="CHEBI:58409"/>
    </ligand>
</feature>
<keyword evidence="7 12" id="KW-0479">Metal-binding</keyword>
<evidence type="ECO:0000256" key="6">
    <source>
        <dbReference type="ARBA" id="ARBA00022490"/>
    </source>
</evidence>
<evidence type="ECO:0000256" key="1">
    <source>
        <dbReference type="ARBA" id="ARBA00004496"/>
    </source>
</evidence>
<comment type="pathway">
    <text evidence="2">Nucleotide-sugar biosynthesis; GDP-alpha-D-mannose biosynthesis; alpha-D-mannose 1-phosphate from D-fructose 6-phosphate: step 2/2.</text>
</comment>
<dbReference type="InterPro" id="IPR023214">
    <property type="entry name" value="HAD_sf"/>
</dbReference>
<feature type="binding site" evidence="12">
    <location>
        <position position="219"/>
    </location>
    <ligand>
        <name>Mg(2+)</name>
        <dbReference type="ChEBI" id="CHEBI:18420"/>
        <label>1</label>
    </ligand>
</feature>
<evidence type="ECO:0000256" key="10">
    <source>
        <dbReference type="PIRSR" id="PIRSR605002-1"/>
    </source>
</evidence>
<dbReference type="NCBIfam" id="TIGR01484">
    <property type="entry name" value="HAD-SF-IIB"/>
    <property type="match status" value="1"/>
</dbReference>
<dbReference type="GO" id="GO:0006487">
    <property type="term" value="P:protein N-linked glycosylation"/>
    <property type="evidence" value="ECO:0007669"/>
    <property type="project" value="TreeGrafter"/>
</dbReference>
<dbReference type="EMBL" id="LCOJ01000015">
    <property type="protein sequence ID" value="KKU75359.1"/>
    <property type="molecule type" value="Genomic_DNA"/>
</dbReference>
<proteinExistence type="inferred from homology"/>
<feature type="binding site" evidence="11">
    <location>
        <position position="188"/>
    </location>
    <ligand>
        <name>alpha-D-mannose 1-phosphate</name>
        <dbReference type="ChEBI" id="CHEBI:58409"/>
    </ligand>
</feature>
<name>A0A0G1T0R7_9BACT</name>